<keyword evidence="1" id="KW-0418">Kinase</keyword>
<comment type="caution">
    <text evidence="1">The sequence shown here is derived from an EMBL/GenBank/DDBJ whole genome shotgun (WGS) entry which is preliminary data.</text>
</comment>
<evidence type="ECO:0000313" key="1">
    <source>
        <dbReference type="EMBL" id="KAL1564353.1"/>
    </source>
</evidence>
<gene>
    <name evidence="1" type="ORF">AAHA92_06705</name>
</gene>
<dbReference type="EMBL" id="JBEAFC010000003">
    <property type="protein sequence ID" value="KAL1564353.1"/>
    <property type="molecule type" value="Genomic_DNA"/>
</dbReference>
<protein>
    <submittedName>
        <fullName evidence="1">Non-specific serine/threonine protein kinase</fullName>
        <ecNumber evidence="1">2.7.11.1</ecNumber>
    </submittedName>
</protein>
<keyword evidence="1" id="KW-0723">Serine/threonine-protein kinase</keyword>
<sequence>MLSAATLCTRHAPHSRPEISLVLKLLQGDPAAVEWAMQEIETSEDLNVIYNKQSATEIQSFMNLALLDLEDDSAFTSSTELNISLEDYLECR</sequence>
<dbReference type="Proteomes" id="UP001567538">
    <property type="component" value="Unassembled WGS sequence"/>
</dbReference>
<reference evidence="1 2" key="1">
    <citation type="submission" date="2024-06" db="EMBL/GenBank/DDBJ databases">
        <title>A chromosome level genome sequence of Diviner's sage (Salvia divinorum).</title>
        <authorList>
            <person name="Ford S.A."/>
            <person name="Ro D.-K."/>
            <person name="Ness R.W."/>
            <person name="Phillips M.A."/>
        </authorList>
    </citation>
    <scope>NUCLEOTIDE SEQUENCE [LARGE SCALE GENOMIC DNA]</scope>
    <source>
        <strain evidence="1">SAF-2024a</strain>
        <tissue evidence="1">Leaf</tissue>
    </source>
</reference>
<accession>A0ABD1IA29</accession>
<evidence type="ECO:0000313" key="2">
    <source>
        <dbReference type="Proteomes" id="UP001567538"/>
    </source>
</evidence>
<keyword evidence="2" id="KW-1185">Reference proteome</keyword>
<dbReference type="GO" id="GO:0004674">
    <property type="term" value="F:protein serine/threonine kinase activity"/>
    <property type="evidence" value="ECO:0007669"/>
    <property type="project" value="UniProtKB-KW"/>
</dbReference>
<keyword evidence="1" id="KW-0808">Transferase</keyword>
<name>A0ABD1IA29_SALDI</name>
<dbReference type="AlphaFoldDB" id="A0ABD1IA29"/>
<organism evidence="1 2">
    <name type="scientific">Salvia divinorum</name>
    <name type="common">Maria pastora</name>
    <name type="synonym">Diviner's sage</name>
    <dbReference type="NCBI Taxonomy" id="28513"/>
    <lineage>
        <taxon>Eukaryota</taxon>
        <taxon>Viridiplantae</taxon>
        <taxon>Streptophyta</taxon>
        <taxon>Embryophyta</taxon>
        <taxon>Tracheophyta</taxon>
        <taxon>Spermatophyta</taxon>
        <taxon>Magnoliopsida</taxon>
        <taxon>eudicotyledons</taxon>
        <taxon>Gunneridae</taxon>
        <taxon>Pentapetalae</taxon>
        <taxon>asterids</taxon>
        <taxon>lamiids</taxon>
        <taxon>Lamiales</taxon>
        <taxon>Lamiaceae</taxon>
        <taxon>Nepetoideae</taxon>
        <taxon>Mentheae</taxon>
        <taxon>Salviinae</taxon>
        <taxon>Salvia</taxon>
        <taxon>Salvia subgen. Calosphace</taxon>
    </lineage>
</organism>
<proteinExistence type="predicted"/>
<dbReference type="EC" id="2.7.11.1" evidence="1"/>